<reference evidence="4" key="1">
    <citation type="submission" date="2021-11" db="EMBL/GenBank/DDBJ databases">
        <authorList>
            <consortium name="Genoscope - CEA"/>
            <person name="William W."/>
        </authorList>
    </citation>
    <scope>NUCLEOTIDE SEQUENCE</scope>
</reference>
<dbReference type="InterPro" id="IPR052623">
    <property type="entry name" value="DAAF5"/>
</dbReference>
<dbReference type="OrthoDB" id="413572at2759"/>
<dbReference type="InterPro" id="IPR057978">
    <property type="entry name" value="TPR_DAAF5"/>
</dbReference>
<dbReference type="Proteomes" id="UP000789595">
    <property type="component" value="Unassembled WGS sequence"/>
</dbReference>
<evidence type="ECO:0000256" key="1">
    <source>
        <dbReference type="SAM" id="MobiDB-lite"/>
    </source>
</evidence>
<accession>A0A8J2S4Y5</accession>
<feature type="region of interest" description="Disordered" evidence="1">
    <location>
        <begin position="42"/>
        <end position="77"/>
    </location>
</feature>
<dbReference type="InterPro" id="IPR016024">
    <property type="entry name" value="ARM-type_fold"/>
</dbReference>
<proteinExistence type="predicted"/>
<dbReference type="Gene3D" id="1.25.10.10">
    <property type="entry name" value="Leucine-rich Repeat Variant"/>
    <property type="match status" value="3"/>
</dbReference>
<comment type="caution">
    <text evidence="4">The sequence shown here is derived from an EMBL/GenBank/DDBJ whole genome shotgun (WGS) entry which is preliminary data.</text>
</comment>
<evidence type="ECO:0000259" key="3">
    <source>
        <dbReference type="Pfam" id="PF25757"/>
    </source>
</evidence>
<dbReference type="Pfam" id="PF25757">
    <property type="entry name" value="TPR_DNAAF5"/>
    <property type="match status" value="2"/>
</dbReference>
<dbReference type="EMBL" id="CAKKNE010000001">
    <property type="protein sequence ID" value="CAH0364758.1"/>
    <property type="molecule type" value="Genomic_DNA"/>
</dbReference>
<protein>
    <submittedName>
        <fullName evidence="4">Uncharacterized protein</fullName>
    </submittedName>
</protein>
<evidence type="ECO:0000259" key="2">
    <source>
        <dbReference type="Pfam" id="PF24573"/>
    </source>
</evidence>
<gene>
    <name evidence="4" type="ORF">PECAL_1P11370</name>
</gene>
<dbReference type="PANTHER" id="PTHR16216:SF10">
    <property type="entry name" value="RNA POLYMERASE II ASSEMBLY FACTOR RTP1 C-TERMINAL DOMAIN-CONTAINING PROTEIN"/>
    <property type="match status" value="1"/>
</dbReference>
<feature type="compositionally biased region" description="Basic residues" evidence="1">
    <location>
        <begin position="43"/>
        <end position="54"/>
    </location>
</feature>
<dbReference type="AlphaFoldDB" id="A0A8J2S4Y5"/>
<organism evidence="4 5">
    <name type="scientific">Pelagomonas calceolata</name>
    <dbReference type="NCBI Taxonomy" id="35677"/>
    <lineage>
        <taxon>Eukaryota</taxon>
        <taxon>Sar</taxon>
        <taxon>Stramenopiles</taxon>
        <taxon>Ochrophyta</taxon>
        <taxon>Pelagophyceae</taxon>
        <taxon>Pelagomonadales</taxon>
        <taxon>Pelagomonadaceae</taxon>
        <taxon>Pelagomonas</taxon>
    </lineage>
</organism>
<dbReference type="SUPFAM" id="SSF48371">
    <property type="entry name" value="ARM repeat"/>
    <property type="match status" value="1"/>
</dbReference>
<dbReference type="InterPro" id="IPR056497">
    <property type="entry name" value="HEAT_DAAF5"/>
</dbReference>
<feature type="domain" description="Dynein axonemal assembly factor 5 HEAT-repeat" evidence="2">
    <location>
        <begin position="470"/>
        <end position="656"/>
    </location>
</feature>
<feature type="domain" description="Dynein axonemal assembly factor 5 TPR repeats" evidence="3">
    <location>
        <begin position="223"/>
        <end position="329"/>
    </location>
</feature>
<sequence length="1037" mass="113193">MEIRQTRRGCPPKKMADAAWAELQAGESGARDKAWDRILKKNAVAKKAKKKRPPKRWEPPAPVVAEKKQEETKPPAPPETAVALLRRLARAVQQTAAEDSKVRSEGLDTLSKALTQNLPDATVAELLHSLCQPLLRRFEDPVEKLREKAIRLMAELCKRVKDLQPHLPYLFPVLHHRGSPASGLDVENSVFVFDLQGYDEFKRGKATARPDLQEAFARTRLVNSGEPAEELRLQLCELLIVVTTNRPANIIGAYLHEAMLLFAGFARDTFGLVAKRAAEGISAVCSVDDLQEALIPYACALARCCLPNLRHRHAKVRKATVDAIRRSVAVRNVGKWRGAGSDAIKDLVGFREDNVIPTHAFYGPETRYNYVAELTRDANASVRLATMQMFAEWFVGIADRRDHQPRLLAYVLNFRIDQDEQCRDCAAEALRAAGREMMGERQEDKLLEKIQYGVDGDPRCNHSPEGLPWPHTERPPLEARVIVRAFAQRCIQPVMDELSSWTEYARVSSATLLQTLFVYHEDHVTERLSKIVIALCKALKRGRNEKYGGEHRQSVLECARVLGRYVVPDSFVPFLAPRVSGDLEVLPGGIDADQRADVTDLLGAMIRGAKASSILPHFAPLSEVLTDPNLVGTTSPHLRDSALSACASLAHVVASSKDALAAAFVATGRLESLEAALLSLLRAILAWRGGGASTTLADNALLDVSKAGGDEDASQAITRRLDVLFDANDEAFEDAATWQSTALREACAVSQSPHLLVIGAQVCQKSIQRFLTSEDEDPAKDDASNVVASLAHSLIPCASEASREASIAAVADIVLAPDAMFSTDPSRDARCDLATSLVEHLDKATLEPLAKGLVGALVEPCLRGAPQDGRDKARFLGGAKAASHILQTCASGGSSRRPTKLQDRGDDVHESVHSAARLALNAFDRLFLRDDEALRKQGADLLNSVLPSLRMAPDAVDDSSERLSLLDFVAKAASHLPTDYAASETYVDDAQARLDGALRSAAALDPAAFLEAIHTRPRTNVTCSLEDHAEMIQGFNK</sequence>
<name>A0A8J2S4Y5_9STRA</name>
<dbReference type="InterPro" id="IPR011989">
    <property type="entry name" value="ARM-like"/>
</dbReference>
<dbReference type="Pfam" id="PF24573">
    <property type="entry name" value="HEAT_DAAF5"/>
    <property type="match status" value="1"/>
</dbReference>
<keyword evidence="5" id="KW-1185">Reference proteome</keyword>
<dbReference type="PANTHER" id="PTHR16216">
    <property type="entry name" value="DYNEIN ASSEMBLY FACTOR 5, AXONEMAL"/>
    <property type="match status" value="1"/>
</dbReference>
<evidence type="ECO:0000313" key="4">
    <source>
        <dbReference type="EMBL" id="CAH0364758.1"/>
    </source>
</evidence>
<evidence type="ECO:0000313" key="5">
    <source>
        <dbReference type="Proteomes" id="UP000789595"/>
    </source>
</evidence>
<feature type="domain" description="Dynein axonemal assembly factor 5 TPR repeats" evidence="3">
    <location>
        <begin position="98"/>
        <end position="177"/>
    </location>
</feature>